<evidence type="ECO:0000256" key="1">
    <source>
        <dbReference type="SAM" id="MobiDB-lite"/>
    </source>
</evidence>
<name>A0AA36D7G4_9BILA</name>
<comment type="caution">
    <text evidence="3">The sequence shown here is derived from an EMBL/GenBank/DDBJ whole genome shotgun (WGS) entry which is preliminary data.</text>
</comment>
<accession>A0AA36D7G4</accession>
<protein>
    <submittedName>
        <fullName evidence="3">Uncharacterized protein</fullName>
    </submittedName>
</protein>
<sequence>MAPLPVSYLAYIFGFVLTLLLSVLLLISLPFIITARLLCCIAHKCYCQKQECSLRHCDMHWPAIGHSPGRAVVALHKEADAGVVAQQMNRVLKGRSGDCCLVKSSSSSIATSGTVVLWDQSRTRVQCAAELKAVLNEPHGLPPMQCSCVVIPGYVSSVESGTGHSLLVFSLEPRLHPFCLPRLLSLYSDAQLVFEVEPRLTRPFIPAIHPRLNLPLHFCYKVYQAVQLVCRGPMTVLSHSLKREHPVWKAMSGDKGASAMATSKNRKPATPSNAEDDSSLMPPAGLEEVVVATPKGEINHKISSVSVAPSTRWLAWTKVGHAECLSRAERLLRAATIELLTALVAGALRQQFRDQGIRHPPDVGASICVSCRDFVPVEAARPCESVLLPIRLPTSVEGAVPRAWAVQRRMAKVLDGVLPNALSLSKYLGSLLFPPKLAEKFVNGLYGDNTVQISFLRAGGELSLDSIRIKSMFLFPAVTESVLASFCFVQCGSEMMLAVSLDKNTFSRPTALLNNFKLEVKHLVEQLSMRLLTLSQATFLPDRVPILRSAPDADEYCRDSEAFARMYPNPEGQSTSKIREKADSEYSLEELQQLLTTVQDELDGMRANPQGDRVAYIRKLTELENRMQRFHECITQKLGTGITELAHEDSTLATSAVAELLAPYRQESGITGRRFSREYILVDSSSSNSRKNSRHSF</sequence>
<feature type="transmembrane region" description="Helical" evidence="2">
    <location>
        <begin position="12"/>
        <end position="33"/>
    </location>
</feature>
<evidence type="ECO:0000313" key="3">
    <source>
        <dbReference type="EMBL" id="CAJ0581187.1"/>
    </source>
</evidence>
<proteinExistence type="predicted"/>
<keyword evidence="2" id="KW-0812">Transmembrane</keyword>
<evidence type="ECO:0000256" key="2">
    <source>
        <dbReference type="SAM" id="Phobius"/>
    </source>
</evidence>
<organism evidence="3 4">
    <name type="scientific">Mesorhabditis spiculigera</name>
    <dbReference type="NCBI Taxonomy" id="96644"/>
    <lineage>
        <taxon>Eukaryota</taxon>
        <taxon>Metazoa</taxon>
        <taxon>Ecdysozoa</taxon>
        <taxon>Nematoda</taxon>
        <taxon>Chromadorea</taxon>
        <taxon>Rhabditida</taxon>
        <taxon>Rhabditina</taxon>
        <taxon>Rhabditomorpha</taxon>
        <taxon>Rhabditoidea</taxon>
        <taxon>Rhabditidae</taxon>
        <taxon>Mesorhabditinae</taxon>
        <taxon>Mesorhabditis</taxon>
    </lineage>
</organism>
<feature type="region of interest" description="Disordered" evidence="1">
    <location>
        <begin position="253"/>
        <end position="280"/>
    </location>
</feature>
<keyword evidence="2" id="KW-1133">Transmembrane helix</keyword>
<feature type="non-terminal residue" evidence="3">
    <location>
        <position position="697"/>
    </location>
</feature>
<dbReference type="EMBL" id="CATQJA010002662">
    <property type="protein sequence ID" value="CAJ0581187.1"/>
    <property type="molecule type" value="Genomic_DNA"/>
</dbReference>
<evidence type="ECO:0000313" key="4">
    <source>
        <dbReference type="Proteomes" id="UP001177023"/>
    </source>
</evidence>
<dbReference type="Proteomes" id="UP001177023">
    <property type="component" value="Unassembled WGS sequence"/>
</dbReference>
<reference evidence="3" key="1">
    <citation type="submission" date="2023-06" db="EMBL/GenBank/DDBJ databases">
        <authorList>
            <person name="Delattre M."/>
        </authorList>
    </citation>
    <scope>NUCLEOTIDE SEQUENCE</scope>
    <source>
        <strain evidence="3">AF72</strain>
    </source>
</reference>
<gene>
    <name evidence="3" type="ORF">MSPICULIGERA_LOCUS19353</name>
</gene>
<keyword evidence="2" id="KW-0472">Membrane</keyword>
<dbReference type="AlphaFoldDB" id="A0AA36D7G4"/>
<keyword evidence="4" id="KW-1185">Reference proteome</keyword>